<proteinExistence type="predicted"/>
<evidence type="ECO:0000259" key="1">
    <source>
        <dbReference type="Pfam" id="PF07728"/>
    </source>
</evidence>
<comment type="caution">
    <text evidence="2">The sequence shown here is derived from an EMBL/GenBank/DDBJ whole genome shotgun (WGS) entry which is preliminary data.</text>
</comment>
<protein>
    <submittedName>
        <fullName evidence="2">AAA domain-containing protein</fullName>
    </submittedName>
</protein>
<dbReference type="Pfam" id="PF07728">
    <property type="entry name" value="AAA_5"/>
    <property type="match status" value="1"/>
</dbReference>
<dbReference type="PANTHER" id="PTHR37291:SF1">
    <property type="entry name" value="TYPE IV METHYL-DIRECTED RESTRICTION ENZYME ECOKMCRB SUBUNIT"/>
    <property type="match status" value="1"/>
</dbReference>
<dbReference type="Proteomes" id="UP000709336">
    <property type="component" value="Unassembled WGS sequence"/>
</dbReference>
<evidence type="ECO:0000313" key="3">
    <source>
        <dbReference type="Proteomes" id="UP000709336"/>
    </source>
</evidence>
<sequence>MSDKLTSCVKEEDFNNVAQFINTHFELGLTLDGNWFDNNIELKAALRANVPADVDDLKINVAVWNLVEMLKAESDIKDGIVKKEISAQKVEPLDLTVQQYKAALNSADVLNDESLSVLKGLYQLPEAKATSSQLAKALSLKSHAAVNGIIGRLSKRIARFFDIEKDDIRNRFTGWWQLVADGEEHQNGFTWQMKPNLMIALEELNLVAKTNDLAVREKKVVPYSPQPLNQIFYGPPGTGKTYYSIEAAVRAAEPAFKWESRAELKDKYDQLVAQKRIQFVTFHQSYGYEEFIEGLKAVSEDGNISYEVQSGVFKRICTSAANNLAKSFQSGRVGFEASWEIFLDTFDDDQGVTIPTKKSSFRITEVTDTTIHFEKAQGSSKHTLAIKTLREVFNGTKVIKGGLNVYYLPLVEHLKTLVSNVPAYQPAQNYVLIIDEINRGNISKIFGELITLIEESKRSFGASNEAIEVSLTYSGDPFTVPNNLYLIGTMNTADRSLAMMDTALRRRFEFIEMMPDYNTLTDLYVKGISLKRLLETINMRIEALYDREHTLGHAFFIPVSEALKDKGEEAAFKNLQEVVQKRVLPLLEEYFFEDWNKIRLVLGDNQKQDELQFITETSYKYDELFGANHGLDNYVTETKSFAISPSTSNVWDNPATYIHIYSAQSEL</sequence>
<evidence type="ECO:0000313" key="2">
    <source>
        <dbReference type="EMBL" id="NMH61014.1"/>
    </source>
</evidence>
<dbReference type="EMBL" id="JAATNW010000007">
    <property type="protein sequence ID" value="NMH61014.1"/>
    <property type="molecule type" value="Genomic_DNA"/>
</dbReference>
<gene>
    <name evidence="2" type="ORF">HCJ96_13345</name>
</gene>
<dbReference type="PANTHER" id="PTHR37291">
    <property type="entry name" value="5-METHYLCYTOSINE-SPECIFIC RESTRICTION ENZYME B"/>
    <property type="match status" value="1"/>
</dbReference>
<accession>A0ABX1R4M5</accession>
<dbReference type="InterPro" id="IPR052934">
    <property type="entry name" value="Methyl-DNA_Rec/Restrict_Enz"/>
</dbReference>
<dbReference type="Gene3D" id="3.40.50.300">
    <property type="entry name" value="P-loop containing nucleotide triphosphate hydrolases"/>
    <property type="match status" value="1"/>
</dbReference>
<feature type="domain" description="ATPase dynein-related AAA" evidence="1">
    <location>
        <begin position="391"/>
        <end position="508"/>
    </location>
</feature>
<keyword evidence="3" id="KW-1185">Reference proteome</keyword>
<dbReference type="InterPro" id="IPR011704">
    <property type="entry name" value="ATPase_dyneun-rel_AAA"/>
</dbReference>
<name>A0ABX1R4M5_9ALTE</name>
<organism evidence="2 3">
    <name type="scientific">Alteromonas ponticola</name>
    <dbReference type="NCBI Taxonomy" id="2720613"/>
    <lineage>
        <taxon>Bacteria</taxon>
        <taxon>Pseudomonadati</taxon>
        <taxon>Pseudomonadota</taxon>
        <taxon>Gammaproteobacteria</taxon>
        <taxon>Alteromonadales</taxon>
        <taxon>Alteromonadaceae</taxon>
        <taxon>Alteromonas/Salinimonas group</taxon>
        <taxon>Alteromonas</taxon>
    </lineage>
</organism>
<dbReference type="SUPFAM" id="SSF52540">
    <property type="entry name" value="P-loop containing nucleoside triphosphate hydrolases"/>
    <property type="match status" value="1"/>
</dbReference>
<reference evidence="2 3" key="1">
    <citation type="submission" date="2020-03" db="EMBL/GenBank/DDBJ databases">
        <title>Alteromonas ponticola sp. nov., isolated from seawater.</title>
        <authorList>
            <person name="Yoon J.-H."/>
            <person name="Kim Y.-O."/>
        </authorList>
    </citation>
    <scope>NUCLEOTIDE SEQUENCE [LARGE SCALE GENOMIC DNA]</scope>
    <source>
        <strain evidence="2 3">MYP5</strain>
    </source>
</reference>
<dbReference type="InterPro" id="IPR027417">
    <property type="entry name" value="P-loop_NTPase"/>
</dbReference>